<dbReference type="PANTHER" id="PTHR44858:SF1">
    <property type="entry name" value="UDP-N-ACETYLGLUCOSAMINE--PEPTIDE N-ACETYLGLUCOSAMINYLTRANSFERASE SPINDLY-RELATED"/>
    <property type="match status" value="1"/>
</dbReference>
<keyword evidence="2 3" id="KW-0802">TPR repeat</keyword>
<sequence>MQSLLLFLLVFYCVFPLSAQPTNYLYQLFDQALIQSRQGSFGEALVVWDSLIDYCPDNPSVWSNRGNTKLALGDLKGALDDHSESIRLEPNQRDAYLNRGVVEERLRLWPQAAVDYERIIDKNPFDSEALYNLANVEGALGNWSNAQAYYNRAALARPDFAMAISSQALATYQLDEFDISEAKLLKLIKRYPLLADARASLVIILYHLNLYGEAKSHWAAVVGLDSRYQQVEWLLNIRRWPKQPTLDLMEFIRSIE</sequence>
<evidence type="ECO:0000256" key="2">
    <source>
        <dbReference type="ARBA" id="ARBA00022803"/>
    </source>
</evidence>
<evidence type="ECO:0000313" key="5">
    <source>
        <dbReference type="EMBL" id="AUG32452.1"/>
    </source>
</evidence>
<evidence type="ECO:0000256" key="1">
    <source>
        <dbReference type="ARBA" id="ARBA00022737"/>
    </source>
</evidence>
<feature type="signal peptide" evidence="4">
    <location>
        <begin position="1"/>
        <end position="19"/>
    </location>
</feature>
<organism evidence="5">
    <name type="scientific">Paulinella longichromatophora</name>
    <dbReference type="NCBI Taxonomy" id="1708747"/>
    <lineage>
        <taxon>Eukaryota</taxon>
        <taxon>Sar</taxon>
        <taxon>Rhizaria</taxon>
        <taxon>Cercozoa</taxon>
        <taxon>Imbricatea</taxon>
        <taxon>Silicofilosea</taxon>
        <taxon>Euglyphida</taxon>
        <taxon>Paulinellidae</taxon>
        <taxon>Paulinella</taxon>
    </lineage>
</organism>
<dbReference type="EMBL" id="MG264610">
    <property type="protein sequence ID" value="AUG32452.1"/>
    <property type="molecule type" value="Genomic_DNA"/>
</dbReference>
<evidence type="ECO:0000256" key="3">
    <source>
        <dbReference type="PROSITE-ProRule" id="PRU00339"/>
    </source>
</evidence>
<dbReference type="PROSITE" id="PS50005">
    <property type="entry name" value="TPR"/>
    <property type="match status" value="1"/>
</dbReference>
<dbReference type="InterPro" id="IPR011990">
    <property type="entry name" value="TPR-like_helical_dom_sf"/>
</dbReference>
<dbReference type="InterPro" id="IPR019734">
    <property type="entry name" value="TPR_rpt"/>
</dbReference>
<dbReference type="SUPFAM" id="SSF48452">
    <property type="entry name" value="TPR-like"/>
    <property type="match status" value="1"/>
</dbReference>
<keyword evidence="1" id="KW-0677">Repeat</keyword>
<reference evidence="5" key="1">
    <citation type="submission" date="2017-10" db="EMBL/GenBank/DDBJ databases">
        <title>Paulinella longichromatophora chromatophore genome.</title>
        <authorList>
            <person name="Lhee D."/>
            <person name="Yoon H.S."/>
        </authorList>
    </citation>
    <scope>NUCLEOTIDE SEQUENCE</scope>
</reference>
<dbReference type="AlphaFoldDB" id="A0A2H4ZPI4"/>
<keyword evidence="4" id="KW-0732">Signal</keyword>
<feature type="repeat" description="TPR" evidence="3">
    <location>
        <begin position="59"/>
        <end position="92"/>
    </location>
</feature>
<evidence type="ECO:0000256" key="4">
    <source>
        <dbReference type="SAM" id="SignalP"/>
    </source>
</evidence>
<dbReference type="PANTHER" id="PTHR44858">
    <property type="entry name" value="TETRATRICOPEPTIDE REPEAT PROTEIN 6"/>
    <property type="match status" value="1"/>
</dbReference>
<feature type="chain" id="PRO_5014192702" evidence="4">
    <location>
        <begin position="20"/>
        <end position="256"/>
    </location>
</feature>
<dbReference type="Pfam" id="PF13431">
    <property type="entry name" value="TPR_17"/>
    <property type="match status" value="1"/>
</dbReference>
<accession>A0A2H4ZPI4</accession>
<proteinExistence type="predicted"/>
<protein>
    <submittedName>
        <fullName evidence="5">TPR repeat protein</fullName>
    </submittedName>
</protein>
<name>A0A2H4ZPI4_9EUKA</name>
<dbReference type="SMART" id="SM00028">
    <property type="entry name" value="TPR"/>
    <property type="match status" value="5"/>
</dbReference>
<geneLocation type="plastid" evidence="5"/>
<gene>
    <name evidence="5" type="ORF">PLO_457</name>
</gene>
<keyword evidence="5" id="KW-0934">Plastid</keyword>
<dbReference type="Gene3D" id="1.25.40.10">
    <property type="entry name" value="Tetratricopeptide repeat domain"/>
    <property type="match status" value="2"/>
</dbReference>
<dbReference type="InterPro" id="IPR050498">
    <property type="entry name" value="Ycf3"/>
</dbReference>